<name>A0A6L3Y8K9_9HYPH</name>
<dbReference type="RefSeq" id="WP_151652914.1">
    <property type="nucleotide sequence ID" value="NZ_WBVX01000029.1"/>
</dbReference>
<sequence length="101" mass="10919">MARKSKRVDFLTVIVLMSMPAFLLTVLVMLSLTREKPPAAKSSLVELKSGSQTPDIKNFGDDGFGSSSSKRGQMPSSLALVRPREWEGATTLLLSVVPSHS</sequence>
<gene>
    <name evidence="3" type="ORF">F9L08_21755</name>
</gene>
<keyword evidence="2" id="KW-1133">Transmembrane helix</keyword>
<keyword evidence="2" id="KW-0812">Transmembrane</keyword>
<protein>
    <submittedName>
        <fullName evidence="3">Uncharacterized protein</fullName>
    </submittedName>
</protein>
<evidence type="ECO:0000313" key="4">
    <source>
        <dbReference type="Proteomes" id="UP000481643"/>
    </source>
</evidence>
<keyword evidence="2" id="KW-0472">Membrane</keyword>
<dbReference type="Proteomes" id="UP000481643">
    <property type="component" value="Unassembled WGS sequence"/>
</dbReference>
<feature type="region of interest" description="Disordered" evidence="1">
    <location>
        <begin position="43"/>
        <end position="79"/>
    </location>
</feature>
<organism evidence="3 4">
    <name type="scientific">Brucella tritici</name>
    <dbReference type="NCBI Taxonomy" id="94626"/>
    <lineage>
        <taxon>Bacteria</taxon>
        <taxon>Pseudomonadati</taxon>
        <taxon>Pseudomonadota</taxon>
        <taxon>Alphaproteobacteria</taxon>
        <taxon>Hyphomicrobiales</taxon>
        <taxon>Brucellaceae</taxon>
        <taxon>Brucella/Ochrobactrum group</taxon>
        <taxon>Brucella</taxon>
    </lineage>
</organism>
<evidence type="ECO:0000313" key="3">
    <source>
        <dbReference type="EMBL" id="KAB2680026.1"/>
    </source>
</evidence>
<dbReference type="EMBL" id="WBVX01000029">
    <property type="protein sequence ID" value="KAB2680026.1"/>
    <property type="molecule type" value="Genomic_DNA"/>
</dbReference>
<evidence type="ECO:0000256" key="1">
    <source>
        <dbReference type="SAM" id="MobiDB-lite"/>
    </source>
</evidence>
<reference evidence="3 4" key="1">
    <citation type="submission" date="2019-09" db="EMBL/GenBank/DDBJ databases">
        <title>Taxonomic organization of the family Brucellaceae based on a phylogenomic approach.</title>
        <authorList>
            <person name="Leclercq S."/>
            <person name="Cloeckaert A."/>
            <person name="Zygmunt M.S."/>
        </authorList>
    </citation>
    <scope>NUCLEOTIDE SEQUENCE [LARGE SCALE GENOMIC DNA]</scope>
    <source>
        <strain evidence="3 4">WS1830</strain>
    </source>
</reference>
<evidence type="ECO:0000256" key="2">
    <source>
        <dbReference type="SAM" id="Phobius"/>
    </source>
</evidence>
<comment type="caution">
    <text evidence="3">The sequence shown here is derived from an EMBL/GenBank/DDBJ whole genome shotgun (WGS) entry which is preliminary data.</text>
</comment>
<proteinExistence type="predicted"/>
<feature type="transmembrane region" description="Helical" evidence="2">
    <location>
        <begin position="12"/>
        <end position="32"/>
    </location>
</feature>
<accession>A0A6L3Y8K9</accession>
<dbReference type="AlphaFoldDB" id="A0A6L3Y8K9"/>